<proteinExistence type="predicted"/>
<comment type="caution">
    <text evidence="1">The sequence shown here is derived from an EMBL/GenBank/DDBJ whole genome shotgun (WGS) entry which is preliminary data.</text>
</comment>
<evidence type="ECO:0008006" key="3">
    <source>
        <dbReference type="Google" id="ProtNLM"/>
    </source>
</evidence>
<dbReference type="Proteomes" id="UP000719766">
    <property type="component" value="Unassembled WGS sequence"/>
</dbReference>
<name>A0A9P7DCJ9_9AGAM</name>
<dbReference type="AlphaFoldDB" id="A0A9P7DCJ9"/>
<organism evidence="1 2">
    <name type="scientific">Suillus plorans</name>
    <dbReference type="NCBI Taxonomy" id="116603"/>
    <lineage>
        <taxon>Eukaryota</taxon>
        <taxon>Fungi</taxon>
        <taxon>Dikarya</taxon>
        <taxon>Basidiomycota</taxon>
        <taxon>Agaricomycotina</taxon>
        <taxon>Agaricomycetes</taxon>
        <taxon>Agaricomycetidae</taxon>
        <taxon>Boletales</taxon>
        <taxon>Suillineae</taxon>
        <taxon>Suillaceae</taxon>
        <taxon>Suillus</taxon>
    </lineage>
</organism>
<accession>A0A9P7DCJ9</accession>
<dbReference type="OrthoDB" id="428577at2759"/>
<evidence type="ECO:0000313" key="1">
    <source>
        <dbReference type="EMBL" id="KAG1786898.1"/>
    </source>
</evidence>
<dbReference type="RefSeq" id="XP_041154294.1">
    <property type="nucleotide sequence ID" value="XM_041304201.1"/>
</dbReference>
<dbReference type="SUPFAM" id="SSF54236">
    <property type="entry name" value="Ubiquitin-like"/>
    <property type="match status" value="1"/>
</dbReference>
<dbReference type="Gene3D" id="3.10.20.90">
    <property type="entry name" value="Phosphatidylinositol 3-kinase Catalytic Subunit, Chain A, domain 1"/>
    <property type="match status" value="1"/>
</dbReference>
<gene>
    <name evidence="1" type="ORF">HD556DRAFT_1412064</name>
</gene>
<sequence length="450" mass="50711">MSSSTSETHTKCSRLVLKHGPKRILVERQMSYNSMLDAACRHFPSIPRNKVMLQTNRLAVCDGHYAEITAEVWDDILHLFHPVEVTRRVEMTLPVPLPLDNQLAPSKVNEQDSCSNDDEWYIDPNPSGQAPECDDQVTIKLVFRSGEIQTTKISREMQVDKLVADVSQTLGHSPASGLRVQAIFGRVTMCANRTIGSYDIEDGDSIDIRELRRRSCCKKPVIYLYSPSDIDVSVKLSLIPEWSLSVIYPVVTTEDHGRRLEWNVRTHQDGSLTEHNSGLNVSYLFWEAETNSQAFPRSPASKSQPVDTFNPASSSLDDTDSIVIPVDKVTVYLDNSLKVLGLHTEARTSFITYWLPSILKHEYVALRFVPQAAFERAASLRISPQPDVVTRVFMLFKGIRKEDLANWTNAQIQAEKDVAWWVNVIGVDPARAGDVTLFRVLEWGGMEVLI</sequence>
<dbReference type="EMBL" id="JABBWE010000086">
    <property type="protein sequence ID" value="KAG1786898.1"/>
    <property type="molecule type" value="Genomic_DNA"/>
</dbReference>
<dbReference type="GeneID" id="64597965"/>
<protein>
    <recommendedName>
        <fullName evidence="3">Ubiquitin-like domain-containing protein</fullName>
    </recommendedName>
</protein>
<reference evidence="1" key="1">
    <citation type="journal article" date="2020" name="New Phytol.">
        <title>Comparative genomics reveals dynamic genome evolution in host specialist ectomycorrhizal fungi.</title>
        <authorList>
            <person name="Lofgren L.A."/>
            <person name="Nguyen N.H."/>
            <person name="Vilgalys R."/>
            <person name="Ruytinx J."/>
            <person name="Liao H.L."/>
            <person name="Branco S."/>
            <person name="Kuo A."/>
            <person name="LaButti K."/>
            <person name="Lipzen A."/>
            <person name="Andreopoulos W."/>
            <person name="Pangilinan J."/>
            <person name="Riley R."/>
            <person name="Hundley H."/>
            <person name="Na H."/>
            <person name="Barry K."/>
            <person name="Grigoriev I.V."/>
            <person name="Stajich J.E."/>
            <person name="Kennedy P.G."/>
        </authorList>
    </citation>
    <scope>NUCLEOTIDE SEQUENCE</scope>
    <source>
        <strain evidence="1">S12</strain>
    </source>
</reference>
<dbReference type="InterPro" id="IPR029071">
    <property type="entry name" value="Ubiquitin-like_domsf"/>
</dbReference>
<keyword evidence="2" id="KW-1185">Reference proteome</keyword>
<evidence type="ECO:0000313" key="2">
    <source>
        <dbReference type="Proteomes" id="UP000719766"/>
    </source>
</evidence>